<comment type="caution">
    <text evidence="5">The sequence shown here is derived from an EMBL/GenBank/DDBJ whole genome shotgun (WGS) entry which is preliminary data.</text>
</comment>
<dbReference type="Proteomes" id="UP001597474">
    <property type="component" value="Unassembled WGS sequence"/>
</dbReference>
<dbReference type="EC" id="6.3.4.3" evidence="5"/>
<evidence type="ECO:0000256" key="3">
    <source>
        <dbReference type="ARBA" id="ARBA00022741"/>
    </source>
</evidence>
<evidence type="ECO:0000313" key="6">
    <source>
        <dbReference type="Proteomes" id="UP001597474"/>
    </source>
</evidence>
<dbReference type="GO" id="GO:0004329">
    <property type="term" value="F:formate-tetrahydrofolate ligase activity"/>
    <property type="evidence" value="ECO:0007669"/>
    <property type="project" value="UniProtKB-EC"/>
</dbReference>
<evidence type="ECO:0000256" key="2">
    <source>
        <dbReference type="ARBA" id="ARBA00022598"/>
    </source>
</evidence>
<name>A0ABW5U9Z9_9RHOB</name>
<keyword evidence="3" id="KW-0547">Nucleotide-binding</keyword>
<evidence type="ECO:0000256" key="1">
    <source>
        <dbReference type="ARBA" id="ARBA00022563"/>
    </source>
</evidence>
<protein>
    <submittedName>
        <fullName evidence="5">Formate--tetrahydrofolate ligase</fullName>
        <ecNumber evidence="5">6.3.4.3</ecNumber>
    </submittedName>
</protein>
<dbReference type="Pfam" id="PF01268">
    <property type="entry name" value="FTHFS"/>
    <property type="match status" value="1"/>
</dbReference>
<sequence length="47" mass="5288">MAFKTDIQIAREAQKRPIQEIGEKLGISSDDLLPYGHDKAKVSQTFI</sequence>
<dbReference type="Gene3D" id="3.40.50.300">
    <property type="entry name" value="P-loop containing nucleotide triphosphate hydrolases"/>
    <property type="match status" value="1"/>
</dbReference>
<keyword evidence="2 5" id="KW-0436">Ligase</keyword>
<keyword evidence="1" id="KW-0554">One-carbon metabolism</keyword>
<proteinExistence type="predicted"/>
<keyword evidence="6" id="KW-1185">Reference proteome</keyword>
<dbReference type="SUPFAM" id="SSF52540">
    <property type="entry name" value="P-loop containing nucleoside triphosphate hydrolases"/>
    <property type="match status" value="1"/>
</dbReference>
<evidence type="ECO:0000256" key="4">
    <source>
        <dbReference type="ARBA" id="ARBA00022840"/>
    </source>
</evidence>
<organism evidence="5 6">
    <name type="scientific">Sulfitobacter aestuarii</name>
    <dbReference type="NCBI Taxonomy" id="2161676"/>
    <lineage>
        <taxon>Bacteria</taxon>
        <taxon>Pseudomonadati</taxon>
        <taxon>Pseudomonadota</taxon>
        <taxon>Alphaproteobacteria</taxon>
        <taxon>Rhodobacterales</taxon>
        <taxon>Roseobacteraceae</taxon>
        <taxon>Sulfitobacter</taxon>
    </lineage>
</organism>
<evidence type="ECO:0000313" key="5">
    <source>
        <dbReference type="EMBL" id="MFD2741567.1"/>
    </source>
</evidence>
<accession>A0ABW5U9Z9</accession>
<gene>
    <name evidence="5" type="ORF">ACFSUD_18525</name>
</gene>
<dbReference type="InterPro" id="IPR000559">
    <property type="entry name" value="Formate_THF_ligase"/>
</dbReference>
<keyword evidence="4" id="KW-0067">ATP-binding</keyword>
<dbReference type="InterPro" id="IPR027417">
    <property type="entry name" value="P-loop_NTPase"/>
</dbReference>
<dbReference type="RefSeq" id="WP_386375994.1">
    <property type="nucleotide sequence ID" value="NZ_JBHUMP010000030.1"/>
</dbReference>
<feature type="non-terminal residue" evidence="5">
    <location>
        <position position="47"/>
    </location>
</feature>
<dbReference type="EMBL" id="JBHUMP010000030">
    <property type="protein sequence ID" value="MFD2741567.1"/>
    <property type="molecule type" value="Genomic_DNA"/>
</dbReference>
<reference evidence="6" key="1">
    <citation type="journal article" date="2019" name="Int. J. Syst. Evol. Microbiol.">
        <title>The Global Catalogue of Microorganisms (GCM) 10K type strain sequencing project: providing services to taxonomists for standard genome sequencing and annotation.</title>
        <authorList>
            <consortium name="The Broad Institute Genomics Platform"/>
            <consortium name="The Broad Institute Genome Sequencing Center for Infectious Disease"/>
            <person name="Wu L."/>
            <person name="Ma J."/>
        </authorList>
    </citation>
    <scope>NUCLEOTIDE SEQUENCE [LARGE SCALE GENOMIC DNA]</scope>
    <source>
        <strain evidence="6">TISTR 2562</strain>
    </source>
</reference>